<sequence length="571" mass="65965">MKQTFNLTTAPWIRVFNSRTNREEEVSLITLFEHAADYRQLAGEMRAQDLAILRLLLAILTTVYSRVDVTSQSYPWLRSTTEVKHRWSSREQNKYLLKTWQHLYQDGHFSEAVTTYLHHWADRFDFLGEHPFYQVTLADYNALVIDKNRITEKKRGGQVAIRQLNRRISESGNSKAVFSPKAETAKNEAALDELVRWLIMYQNYTGVTDKSVVKSAQKFAKSTGWLYELNPVIAKGDSLFETLMLNLVLTNYGKAAKQCPVWEYDTVQAYIADRQAQQVPDNLAELYTTWSRILYIEWDEANHPTIFSAGIPIFSKNEVFLEPMTTWHIAKSGNLAGKLVPSRKALGFLDKAMWRNFGQYVSLNQEDTVHEPRLVTWLRQLQAQEVIPWEKHINLMSINLVPDDNKSSQLPSAEVVENMQIRADVLFDDPAQSNYWPAQIEQAIGYAHQVGTDYYRFAVDICHIRNLKAKVFAPKLTNHFYDQLNEPFNKWLAGLTNDDERSVKVNAWKQKLQKIALKSANELMQSSTPRDMRGLMVDRNGKKQALNIFTAMGWLKYNVQTSLYSSTKRKG</sequence>
<keyword evidence="2" id="KW-1185">Reference proteome</keyword>
<dbReference type="Gene3D" id="1.10.132.100">
    <property type="match status" value="1"/>
</dbReference>
<gene>
    <name evidence="1" type="ORF">LZY01_21230</name>
</gene>
<protein>
    <submittedName>
        <fullName evidence="1">CRISPR-associated protein</fullName>
    </submittedName>
</protein>
<evidence type="ECO:0000313" key="1">
    <source>
        <dbReference type="EMBL" id="GEO72955.1"/>
    </source>
</evidence>
<accession>A0ABQ0WYG4</accession>
<reference evidence="1 2" key="1">
    <citation type="submission" date="2019-07" db="EMBL/GenBank/DDBJ databases">
        <title>Whole genome shotgun sequence of Lactobacillus zymae NBRC 107157.</title>
        <authorList>
            <person name="Hosoyama A."/>
            <person name="Uohara A."/>
            <person name="Ohji S."/>
            <person name="Ichikawa N."/>
        </authorList>
    </citation>
    <scope>NUCLEOTIDE SEQUENCE [LARGE SCALE GENOMIC DNA]</scope>
    <source>
        <strain evidence="1 2">NBRC 107157</strain>
    </source>
</reference>
<name>A0ABQ0WYG4_9LACO</name>
<organism evidence="1 2">
    <name type="scientific">Levilactobacillus zymae</name>
    <dbReference type="NCBI Taxonomy" id="267363"/>
    <lineage>
        <taxon>Bacteria</taxon>
        <taxon>Bacillati</taxon>
        <taxon>Bacillota</taxon>
        <taxon>Bacilli</taxon>
        <taxon>Lactobacillales</taxon>
        <taxon>Lactobacillaceae</taxon>
        <taxon>Levilactobacillus</taxon>
    </lineage>
</organism>
<proteinExistence type="predicted"/>
<dbReference type="Pfam" id="PF09481">
    <property type="entry name" value="CRISPR_Cse1"/>
    <property type="match status" value="1"/>
</dbReference>
<dbReference type="RefSeq" id="WP_225430813.1">
    <property type="nucleotide sequence ID" value="NZ_BJZK01000031.1"/>
</dbReference>
<dbReference type="Proteomes" id="UP000321794">
    <property type="component" value="Unassembled WGS sequence"/>
</dbReference>
<evidence type="ECO:0000313" key="2">
    <source>
        <dbReference type="Proteomes" id="UP000321794"/>
    </source>
</evidence>
<dbReference type="EMBL" id="BJZK01000031">
    <property type="protein sequence ID" value="GEO72955.1"/>
    <property type="molecule type" value="Genomic_DNA"/>
</dbReference>
<dbReference type="InterPro" id="IPR013381">
    <property type="entry name" value="CRISPR-assoc_prot_Cse1"/>
</dbReference>
<comment type="caution">
    <text evidence="1">The sequence shown here is derived from an EMBL/GenBank/DDBJ whole genome shotgun (WGS) entry which is preliminary data.</text>
</comment>